<dbReference type="AlphaFoldDB" id="I0R8Z3"/>
<comment type="caution">
    <text evidence="1">The sequence shown here is derived from an EMBL/GenBank/DDBJ whole genome shotgun (WGS) entry which is preliminary data.</text>
</comment>
<dbReference type="EMBL" id="AJGH01000058">
    <property type="protein sequence ID" value="EIC96151.1"/>
    <property type="molecule type" value="Genomic_DNA"/>
</dbReference>
<protein>
    <submittedName>
        <fullName evidence="1">Uncharacterized protein</fullName>
    </submittedName>
</protein>
<evidence type="ECO:0000313" key="1">
    <source>
        <dbReference type="EMBL" id="EIC96151.1"/>
    </source>
</evidence>
<organism evidence="1 2">
    <name type="scientific">Lachnoanaerobaculum saburreum F0468</name>
    <dbReference type="NCBI Taxonomy" id="1095750"/>
    <lineage>
        <taxon>Bacteria</taxon>
        <taxon>Bacillati</taxon>
        <taxon>Bacillota</taxon>
        <taxon>Clostridia</taxon>
        <taxon>Lachnospirales</taxon>
        <taxon>Lachnospiraceae</taxon>
        <taxon>Lachnoanaerobaculum</taxon>
    </lineage>
</organism>
<name>I0R8Z3_9FIRM</name>
<gene>
    <name evidence="1" type="ORF">HMPREF9970_1528</name>
</gene>
<keyword evidence="2" id="KW-1185">Reference proteome</keyword>
<sequence length="60" mass="7134">MVGISTTGGNSPKRVTIYLYKNLFKIQLNILKDFGFINYIYFNLIYKKYIVFASMYDYTK</sequence>
<dbReference type="Proteomes" id="UP000005039">
    <property type="component" value="Unassembled WGS sequence"/>
</dbReference>
<accession>I0R8Z3</accession>
<evidence type="ECO:0000313" key="2">
    <source>
        <dbReference type="Proteomes" id="UP000005039"/>
    </source>
</evidence>
<proteinExistence type="predicted"/>
<reference evidence="1 2" key="1">
    <citation type="submission" date="2012-03" db="EMBL/GenBank/DDBJ databases">
        <authorList>
            <person name="Durkin A.S."/>
            <person name="McCorrison J."/>
            <person name="Torralba M."/>
            <person name="Gillis M."/>
            <person name="Methe B."/>
            <person name="Sutton G."/>
            <person name="Nelson K.E."/>
        </authorList>
    </citation>
    <scope>NUCLEOTIDE SEQUENCE [LARGE SCALE GENOMIC DNA]</scope>
    <source>
        <strain evidence="1 2">F0468</strain>
    </source>
</reference>